<protein>
    <submittedName>
        <fullName evidence="1">Uncharacterized protein</fullName>
    </submittedName>
</protein>
<dbReference type="PANTHER" id="PTHR45752:SF187">
    <property type="entry name" value="LEUCINE-RICH REPEAT AND IQ DOMAIN-CONTAINING PROTEIN 4"/>
    <property type="match status" value="1"/>
</dbReference>
<evidence type="ECO:0000313" key="2">
    <source>
        <dbReference type="Proteomes" id="UP001403385"/>
    </source>
</evidence>
<dbReference type="AlphaFoldDB" id="A0AAW9RUK4"/>
<evidence type="ECO:0000313" key="1">
    <source>
        <dbReference type="EMBL" id="MEN7548577.1"/>
    </source>
</evidence>
<dbReference type="InterPro" id="IPR036420">
    <property type="entry name" value="BRCT_dom_sf"/>
</dbReference>
<dbReference type="SUPFAM" id="SSF52058">
    <property type="entry name" value="L domain-like"/>
    <property type="match status" value="1"/>
</dbReference>
<dbReference type="RefSeq" id="WP_346821356.1">
    <property type="nucleotide sequence ID" value="NZ_JBDKWZ010000006.1"/>
</dbReference>
<comment type="caution">
    <text evidence="1">The sequence shown here is derived from an EMBL/GenBank/DDBJ whole genome shotgun (WGS) entry which is preliminary data.</text>
</comment>
<name>A0AAW9RUK4_9BACT</name>
<organism evidence="1 2">
    <name type="scientific">Rapidithrix thailandica</name>
    <dbReference type="NCBI Taxonomy" id="413964"/>
    <lineage>
        <taxon>Bacteria</taxon>
        <taxon>Pseudomonadati</taxon>
        <taxon>Bacteroidota</taxon>
        <taxon>Cytophagia</taxon>
        <taxon>Cytophagales</taxon>
        <taxon>Flammeovirgaceae</taxon>
        <taxon>Rapidithrix</taxon>
    </lineage>
</organism>
<dbReference type="InterPro" id="IPR050715">
    <property type="entry name" value="LRR-SigEffector_domain"/>
</dbReference>
<keyword evidence="2" id="KW-1185">Reference proteome</keyword>
<dbReference type="Proteomes" id="UP001403385">
    <property type="component" value="Unassembled WGS sequence"/>
</dbReference>
<dbReference type="SUPFAM" id="SSF52113">
    <property type="entry name" value="BRCT domain"/>
    <property type="match status" value="1"/>
</dbReference>
<dbReference type="InterPro" id="IPR032675">
    <property type="entry name" value="LRR_dom_sf"/>
</dbReference>
<proteinExistence type="predicted"/>
<dbReference type="Gene3D" id="3.40.50.10190">
    <property type="entry name" value="BRCT domain"/>
    <property type="match status" value="1"/>
</dbReference>
<reference evidence="1 2" key="1">
    <citation type="submission" date="2024-04" db="EMBL/GenBank/DDBJ databases">
        <title>Novel genus in family Flammeovirgaceae.</title>
        <authorList>
            <person name="Nguyen T.H."/>
            <person name="Vuong T.Q."/>
            <person name="Le H."/>
            <person name="Kim S.-G."/>
        </authorList>
    </citation>
    <scope>NUCLEOTIDE SEQUENCE [LARGE SCALE GENOMIC DNA]</scope>
    <source>
        <strain evidence="1 2">JCM 23209</strain>
    </source>
</reference>
<gene>
    <name evidence="1" type="ORF">AAG747_11690</name>
</gene>
<dbReference type="PANTHER" id="PTHR45752">
    <property type="entry name" value="LEUCINE-RICH REPEAT-CONTAINING"/>
    <property type="match status" value="1"/>
</dbReference>
<dbReference type="Gene3D" id="3.80.10.10">
    <property type="entry name" value="Ribonuclease Inhibitor"/>
    <property type="match status" value="3"/>
</dbReference>
<dbReference type="EMBL" id="JBDKWZ010000006">
    <property type="protein sequence ID" value="MEN7548577.1"/>
    <property type="molecule type" value="Genomic_DNA"/>
</dbReference>
<sequence length="890" mass="102640">MSLYYHSSYYYGKFEQFPEVEAIYLNKPEVPERLKKQYPNLKGIRLELYKSTFSRSKVDVNQYLKEIAAHFRLEELVLDSNKYLSELPEELQEHPLRKLTIGHAPKLEQLPMGWQAFPYLEKLSFTGEKSQIPKAFLASDKLLEVELKGMVEGVEALSEAVNLEHLSLEESPDTVLRIHFEKLTKLKKFSLQKYSNLSQIPSFKPLVALEHCVLANLPVLTQMPEGWEALFQLNELYCGSLGKPERPLAFSFERLPVLHELHLNNCFFDDTRAFLGEMPALQTLSLSDSALKNWPEKLLQCSDLIRLRLKNCELKSLPNGFKSLREVNIEHLPLEHFPTDWQELSHLKKVGIQDCPDLKQLPAFGRENSNLNTIELKGLPVLKELPESWAKCPKLTEITLTKLQVQQLPLSWLKMPSLKKVLLKEVSLQFIPKEFIVESDRISYRFYKVDCIPEQYESIINDLPGIFYRDKYSAEARLAVGYLLFEMDVSQRLPQNLVPACVEVLNGKNPELKQILFERLYALNPKRQKLSDKDVKDFNGKTVAIAGTSKNSKTQIKEHLQAMGFTYQTKVKKDTDFVMLCNKAKLPEEFCEYPHFYFSEMESEALHKKEKPGFLMEIPDDHLSHLRAMLWTNDPANEKIVLEMIKQGGTPEELWPELIIIAKTSQDKSVKTQLRKLLKAQLPVGAQKILSDPTNLQLSICPYGDYETMAPEFDIASMAVCHYKRSGKFIREFFRLKSSLKSPFRSEFFENVFPQFLEKAHYLKTTGWALTKEEMEQLLSQPLFEGKLKRLMMDGGAMEGIPPSLYKHITLNELSLNITGEKLPDELTQLNRLRILRIQGDQITSIPESFKALIHLKELFVYSKVPVKVPGGVKELSKLKRLYCYPKALN</sequence>
<dbReference type="SUPFAM" id="SSF52047">
    <property type="entry name" value="RNI-like"/>
    <property type="match status" value="1"/>
</dbReference>
<accession>A0AAW9RUK4</accession>